<evidence type="ECO:0000313" key="2">
    <source>
        <dbReference type="EMBL" id="GAA4310443.1"/>
    </source>
</evidence>
<name>A0ABP8FSZ1_9BACT</name>
<proteinExistence type="predicted"/>
<comment type="caution">
    <text evidence="2">The sequence shown here is derived from an EMBL/GenBank/DDBJ whole genome shotgun (WGS) entry which is preliminary data.</text>
</comment>
<keyword evidence="1" id="KW-0472">Membrane</keyword>
<gene>
    <name evidence="2" type="ORF">GCM10023183_28370</name>
</gene>
<dbReference type="EMBL" id="BAABGX010000002">
    <property type="protein sequence ID" value="GAA4310443.1"/>
    <property type="molecule type" value="Genomic_DNA"/>
</dbReference>
<keyword evidence="1" id="KW-1133">Transmembrane helix</keyword>
<evidence type="ECO:0000313" key="3">
    <source>
        <dbReference type="Proteomes" id="UP001501844"/>
    </source>
</evidence>
<dbReference type="Proteomes" id="UP001501844">
    <property type="component" value="Unassembled WGS sequence"/>
</dbReference>
<accession>A0ABP8FSZ1</accession>
<keyword evidence="1" id="KW-0812">Transmembrane</keyword>
<protein>
    <submittedName>
        <fullName evidence="2">Uncharacterized protein</fullName>
    </submittedName>
</protein>
<organism evidence="2 3">
    <name type="scientific">Nibribacter koreensis</name>
    <dbReference type="NCBI Taxonomy" id="1084519"/>
    <lineage>
        <taxon>Bacteria</taxon>
        <taxon>Pseudomonadati</taxon>
        <taxon>Bacteroidota</taxon>
        <taxon>Cytophagia</taxon>
        <taxon>Cytophagales</taxon>
        <taxon>Hymenobacteraceae</taxon>
        <taxon>Nibribacter</taxon>
    </lineage>
</organism>
<feature type="transmembrane region" description="Helical" evidence="1">
    <location>
        <begin position="67"/>
        <end position="88"/>
    </location>
</feature>
<sequence>MNYSSPASTRNGQILGWLFGTLVVIIGILNLFLVHPVPGIAYLLLSLLYLPPASAQLKAWFGFSLPVVVKIILAVVIIMFTLGVSDLGDMIDKL</sequence>
<evidence type="ECO:0000256" key="1">
    <source>
        <dbReference type="SAM" id="Phobius"/>
    </source>
</evidence>
<reference evidence="3" key="1">
    <citation type="journal article" date="2019" name="Int. J. Syst. Evol. Microbiol.">
        <title>The Global Catalogue of Microorganisms (GCM) 10K type strain sequencing project: providing services to taxonomists for standard genome sequencing and annotation.</title>
        <authorList>
            <consortium name="The Broad Institute Genomics Platform"/>
            <consortium name="The Broad Institute Genome Sequencing Center for Infectious Disease"/>
            <person name="Wu L."/>
            <person name="Ma J."/>
        </authorList>
    </citation>
    <scope>NUCLEOTIDE SEQUENCE [LARGE SCALE GENOMIC DNA]</scope>
    <source>
        <strain evidence="3">JCM 17917</strain>
    </source>
</reference>
<keyword evidence="3" id="KW-1185">Reference proteome</keyword>
<feature type="transmembrane region" description="Helical" evidence="1">
    <location>
        <begin position="14"/>
        <end position="33"/>
    </location>
</feature>
<dbReference type="RefSeq" id="WP_345167426.1">
    <property type="nucleotide sequence ID" value="NZ_BAABGX010000002.1"/>
</dbReference>